<dbReference type="InterPro" id="IPR054505">
    <property type="entry name" value="Myb_DNA-bind_8"/>
</dbReference>
<accession>A0A1W5D9N5</accession>
<name>A0A1W5D9N5_9LECA</name>
<evidence type="ECO:0000259" key="2">
    <source>
        <dbReference type="Pfam" id="PF22980"/>
    </source>
</evidence>
<sequence>MAPASNEEQFKFLISCIRYSNNGKVDFAEVARECNIVTKGAAAKRYERMMKAHGIHDKATPVREIPIPPCRKTNTERTGSNKRAKLSHFSDTKSVAADDDEGLTKVKSEAGSTLVKTEPALDGGLSAASSGFRYQPVDLDGDEKADDGSIFNDFLQAGAYDSSVLMPQSSYGGTGQSKTEGMASSAFSGSSSGTHGKLKQNAELRDRFLLLVRWFNAQCHFHKLLFSICIEVADIQLLLTVISVHDIKIDYAAVTAALGFGCSARAIEERLKKIKKRARPASNSTTSDSKAAPGMASTATKSPNSKKRKAPVSAPLPQKKAKKNEEAKEEVEEYDGDDDEEDGGVKLDMGGEATL</sequence>
<feature type="region of interest" description="Disordered" evidence="1">
    <location>
        <begin position="274"/>
        <end position="355"/>
    </location>
</feature>
<evidence type="ECO:0000313" key="3">
    <source>
        <dbReference type="EMBL" id="SLM39652.1"/>
    </source>
</evidence>
<evidence type="ECO:0000313" key="4">
    <source>
        <dbReference type="Proteomes" id="UP000192927"/>
    </source>
</evidence>
<proteinExistence type="predicted"/>
<evidence type="ECO:0000256" key="1">
    <source>
        <dbReference type="SAM" id="MobiDB-lite"/>
    </source>
</evidence>
<feature type="domain" description="Myb-like DNA-binding" evidence="2">
    <location>
        <begin position="7"/>
        <end position="54"/>
    </location>
</feature>
<keyword evidence="4" id="KW-1185">Reference proteome</keyword>
<protein>
    <recommendedName>
        <fullName evidence="2">Myb-like DNA-binding domain-containing protein</fullName>
    </recommendedName>
</protein>
<reference evidence="4" key="1">
    <citation type="submission" date="2017-03" db="EMBL/GenBank/DDBJ databases">
        <authorList>
            <person name="Sharma R."/>
            <person name="Thines M."/>
        </authorList>
    </citation>
    <scope>NUCLEOTIDE SEQUENCE [LARGE SCALE GENOMIC DNA]</scope>
</reference>
<feature type="compositionally biased region" description="Acidic residues" evidence="1">
    <location>
        <begin position="327"/>
        <end position="342"/>
    </location>
</feature>
<dbReference type="EMBL" id="FWEW01003533">
    <property type="protein sequence ID" value="SLM39652.1"/>
    <property type="molecule type" value="Genomic_DNA"/>
</dbReference>
<organism evidence="3 4">
    <name type="scientific">Lasallia pustulata</name>
    <dbReference type="NCBI Taxonomy" id="136370"/>
    <lineage>
        <taxon>Eukaryota</taxon>
        <taxon>Fungi</taxon>
        <taxon>Dikarya</taxon>
        <taxon>Ascomycota</taxon>
        <taxon>Pezizomycotina</taxon>
        <taxon>Lecanoromycetes</taxon>
        <taxon>OSLEUM clade</taxon>
        <taxon>Umbilicariomycetidae</taxon>
        <taxon>Umbilicariales</taxon>
        <taxon>Umbilicariaceae</taxon>
        <taxon>Lasallia</taxon>
    </lineage>
</organism>
<dbReference type="AlphaFoldDB" id="A0A1W5D9N5"/>
<dbReference type="Proteomes" id="UP000192927">
    <property type="component" value="Unassembled WGS sequence"/>
</dbReference>
<feature type="region of interest" description="Disordered" evidence="1">
    <location>
        <begin position="63"/>
        <end position="93"/>
    </location>
</feature>
<dbReference type="Pfam" id="PF22980">
    <property type="entry name" value="Myb_DNA-bind_8"/>
    <property type="match status" value="1"/>
</dbReference>